<protein>
    <recommendedName>
        <fullName evidence="13">Tektin-3</fullName>
    </recommendedName>
</protein>
<evidence type="ECO:0000256" key="1">
    <source>
        <dbReference type="ARBA" id="ARBA00004611"/>
    </source>
</evidence>
<organism evidence="17 18">
    <name type="scientific">Monodon monoceros</name>
    <name type="common">Narwhal</name>
    <name type="synonym">Ceratodon monodon</name>
    <dbReference type="NCBI Taxonomy" id="40151"/>
    <lineage>
        <taxon>Eukaryota</taxon>
        <taxon>Metazoa</taxon>
        <taxon>Chordata</taxon>
        <taxon>Craniata</taxon>
        <taxon>Vertebrata</taxon>
        <taxon>Euteleostomi</taxon>
        <taxon>Mammalia</taxon>
        <taxon>Eutheria</taxon>
        <taxon>Laurasiatheria</taxon>
        <taxon>Artiodactyla</taxon>
        <taxon>Whippomorpha</taxon>
        <taxon>Cetacea</taxon>
        <taxon>Odontoceti</taxon>
        <taxon>Monodontidae</taxon>
        <taxon>Monodon</taxon>
    </lineage>
</organism>
<evidence type="ECO:0000256" key="4">
    <source>
        <dbReference type="ARBA" id="ARBA00022843"/>
    </source>
</evidence>
<evidence type="ECO:0000313" key="17">
    <source>
        <dbReference type="EMBL" id="TKC53182.1"/>
    </source>
</evidence>
<dbReference type="InterPro" id="IPR048256">
    <property type="entry name" value="Tektin-like"/>
</dbReference>
<dbReference type="GO" id="GO:0015630">
    <property type="term" value="C:microtubule cytoskeleton"/>
    <property type="evidence" value="ECO:0007669"/>
    <property type="project" value="TreeGrafter"/>
</dbReference>
<feature type="non-terminal residue" evidence="17">
    <location>
        <position position="1"/>
    </location>
</feature>
<feature type="coiled-coil region" evidence="16">
    <location>
        <begin position="606"/>
        <end position="640"/>
    </location>
</feature>
<evidence type="ECO:0000256" key="8">
    <source>
        <dbReference type="ARBA" id="ARBA00023136"/>
    </source>
</evidence>
<evidence type="ECO:0000256" key="14">
    <source>
        <dbReference type="ARBA" id="ARBA00045324"/>
    </source>
</evidence>
<evidence type="ECO:0000256" key="11">
    <source>
        <dbReference type="ARBA" id="ARBA00023329"/>
    </source>
</evidence>
<dbReference type="PRINTS" id="PR00511">
    <property type="entry name" value="TEKTIN"/>
</dbReference>
<reference evidence="18" key="1">
    <citation type="journal article" date="2019" name="IScience">
        <title>Narwhal Genome Reveals Long-Term Low Genetic Diversity despite Current Large Abundance Size.</title>
        <authorList>
            <person name="Westbury M.V."/>
            <person name="Petersen B."/>
            <person name="Garde E."/>
            <person name="Heide-Jorgensen M.P."/>
            <person name="Lorenzen E.D."/>
        </authorList>
    </citation>
    <scope>NUCLEOTIDE SEQUENCE [LARGE SCALE GENOMIC DNA]</scope>
</reference>
<evidence type="ECO:0000256" key="2">
    <source>
        <dbReference type="ARBA" id="ARBA00007209"/>
    </source>
</evidence>
<evidence type="ECO:0000256" key="16">
    <source>
        <dbReference type="SAM" id="Coils"/>
    </source>
</evidence>
<evidence type="ECO:0000256" key="7">
    <source>
        <dbReference type="ARBA" id="ARBA00023069"/>
    </source>
</evidence>
<keyword evidence="9" id="KW-0206">Cytoskeleton</keyword>
<evidence type="ECO:0000256" key="10">
    <source>
        <dbReference type="ARBA" id="ARBA00023273"/>
    </source>
</evidence>
<evidence type="ECO:0000256" key="13">
    <source>
        <dbReference type="ARBA" id="ARBA00039958"/>
    </source>
</evidence>
<accession>A0A4U1FSC0</accession>
<comment type="subunit">
    <text evidence="15">Microtubule inner protein component of sperm flagellar doublet microtubules. Interacts with TEKT1, TEKT2, TEKT4 and TEKT5. Interacts with CCDC38.</text>
</comment>
<evidence type="ECO:0000256" key="15">
    <source>
        <dbReference type="ARBA" id="ARBA00046692"/>
    </source>
</evidence>
<dbReference type="InterPro" id="IPR000435">
    <property type="entry name" value="Tektins"/>
</dbReference>
<evidence type="ECO:0000256" key="9">
    <source>
        <dbReference type="ARBA" id="ARBA00023212"/>
    </source>
</evidence>
<dbReference type="GO" id="GO:0036126">
    <property type="term" value="C:sperm flagellum"/>
    <property type="evidence" value="ECO:0007669"/>
    <property type="project" value="TreeGrafter"/>
</dbReference>
<dbReference type="AlphaFoldDB" id="A0A4U1FSC0"/>
<dbReference type="GO" id="GO:0005634">
    <property type="term" value="C:nucleus"/>
    <property type="evidence" value="ECO:0007669"/>
    <property type="project" value="TreeGrafter"/>
</dbReference>
<dbReference type="Pfam" id="PF03148">
    <property type="entry name" value="Tektin"/>
    <property type="match status" value="1"/>
</dbReference>
<dbReference type="Proteomes" id="UP000308365">
    <property type="component" value="Unassembled WGS sequence"/>
</dbReference>
<keyword evidence="10" id="KW-0966">Cell projection</keyword>
<evidence type="ECO:0000313" key="18">
    <source>
        <dbReference type="Proteomes" id="UP000308365"/>
    </source>
</evidence>
<sequence length="672" mass="76730">SPPPHRPGKRQHRKKLRTRLRTGKGEVTTPGFRGIDTEDDAVDTTTLSGCFAHRGGVSDKSSSGTLPLFTNAKIFGREVVLKLDIIMEMTLQHISLPYLSSVCRDSSDVNKHGDHGRPTVYHWMLENFCDGGSVVVVTVEPRKAKHRDVLILQLMVKEAIFRPGPSYHVVDLTSREKEKQSNCPCRSSTLAATYAHPRPTPANFLPAISAMASSYRDCFPHCNLTHSLSLPWRPSTYYKAASNSPALDPYCTRSQRVSESTMLPFVSNRTTLFTRYTPDDWYRSNLTNFQESNTSRHNSERLRVDTSRLIQDKYQQMRKTQADSTHNLGERVNDIGFWKSEITHELDAMIGETNELTDVKKKLERALMETEAPLQVARECLFHREKRMGIDLVHDEVETELLTEVDIILCCQERMKLHLDKAIAQLAANRASQHELEKDLSDKQAACRIDDKCHHLRNTSDGVSYFRGVERVDAMVSVPESWAKFTHDNILRSQSERAASAKLRDDIRNLLVVTANEMWNQFNKVNLAFTSRVAETADAKNKIQIHLAKTLQEIFQTEMTIESIKKAIKDKSAFLKVAQTRLDERTRRPNIELCRDMAQLRLVNEVYEVDDTIQTLQQRLRDAEDTLQSLVHTKATLEHDLAVKANSLYIDQEKCMSMRRSFPSTRRLVGFC</sequence>
<evidence type="ECO:0000256" key="6">
    <source>
        <dbReference type="ARBA" id="ARBA00023054"/>
    </source>
</evidence>
<keyword evidence="7" id="KW-0969">Cilium</keyword>
<keyword evidence="4" id="KW-0832">Ubl conjugation</keyword>
<dbReference type="PANTHER" id="PTHR19960:SF24">
    <property type="entry name" value="TEKTIN-3"/>
    <property type="match status" value="1"/>
</dbReference>
<keyword evidence="6 16" id="KW-0175">Coiled coil</keyword>
<dbReference type="PANTHER" id="PTHR19960">
    <property type="entry name" value="TEKTIN"/>
    <property type="match status" value="1"/>
</dbReference>
<evidence type="ECO:0000256" key="12">
    <source>
        <dbReference type="ARBA" id="ARBA00037820"/>
    </source>
</evidence>
<evidence type="ECO:0000256" key="3">
    <source>
        <dbReference type="ARBA" id="ARBA00022490"/>
    </source>
</evidence>
<dbReference type="GO" id="GO:0002081">
    <property type="term" value="C:outer acrosomal membrane"/>
    <property type="evidence" value="ECO:0007669"/>
    <property type="project" value="UniProtKB-SubCell"/>
</dbReference>
<evidence type="ECO:0000256" key="5">
    <source>
        <dbReference type="ARBA" id="ARBA00022846"/>
    </source>
</evidence>
<comment type="similarity">
    <text evidence="2">Belongs to the tektin family.</text>
</comment>
<dbReference type="GO" id="GO:0060294">
    <property type="term" value="P:cilium movement involved in cell motility"/>
    <property type="evidence" value="ECO:0007669"/>
    <property type="project" value="InterPro"/>
</dbReference>
<keyword evidence="8" id="KW-0472">Membrane</keyword>
<dbReference type="GO" id="GO:0060271">
    <property type="term" value="P:cilium assembly"/>
    <property type="evidence" value="ECO:0007669"/>
    <property type="project" value="TreeGrafter"/>
</dbReference>
<comment type="function">
    <text evidence="14">Microtubule inner protein (MIP) part of the dynein-decorated doublet microtubules (DMTs) in cilia and flagellar axoneme. Forms filamentous polymers in the walls of ciliary and flagellar microtubules. Required for normal sperm mobility.</text>
</comment>
<comment type="caution">
    <text evidence="17">The sequence shown here is derived from an EMBL/GenBank/DDBJ whole genome shotgun (WGS) entry which is preliminary data.</text>
</comment>
<keyword evidence="3" id="KW-0963">Cytoplasm</keyword>
<comment type="subcellular location">
    <subcellularLocation>
        <location evidence="1">Cytoplasm</location>
        <location evidence="1">Cytoskeleton</location>
        <location evidence="1">Flagellum axoneme</location>
    </subcellularLocation>
    <subcellularLocation>
        <location evidence="12">Cytoplasmic vesicle</location>
        <location evidence="12">Secretory vesicle</location>
        <location evidence="12">Acrosome outer membrane</location>
        <topology evidence="12">Peripheral membrane protein</topology>
    </subcellularLocation>
</comment>
<name>A0A4U1FSC0_MONMO</name>
<gene>
    <name evidence="17" type="ORF">EI555_006682</name>
</gene>
<keyword evidence="5" id="KW-0282">Flagellum</keyword>
<proteinExistence type="inferred from homology"/>
<dbReference type="EMBL" id="RWIC01000013">
    <property type="protein sequence ID" value="TKC53182.1"/>
    <property type="molecule type" value="Genomic_DNA"/>
</dbReference>
<keyword evidence="11" id="KW-0968">Cytoplasmic vesicle</keyword>